<dbReference type="Gene3D" id="3.30.457.10">
    <property type="entry name" value="Copper amine oxidase-like, N-terminal domain"/>
    <property type="match status" value="1"/>
</dbReference>
<dbReference type="RefSeq" id="WP_047909805.1">
    <property type="nucleotide sequence ID" value="NZ_CP118101.1"/>
</dbReference>
<dbReference type="EMBL" id="CP118101">
    <property type="protein sequence ID" value="WDH84395.1"/>
    <property type="molecule type" value="Genomic_DNA"/>
</dbReference>
<proteinExistence type="predicted"/>
<evidence type="ECO:0000313" key="3">
    <source>
        <dbReference type="EMBL" id="WDH84395.1"/>
    </source>
</evidence>
<protein>
    <submittedName>
        <fullName evidence="3">Copper amine oxidase N-terminal domain-containing protein</fullName>
    </submittedName>
</protein>
<dbReference type="Pfam" id="PF07833">
    <property type="entry name" value="Cu_amine_oxidN1"/>
    <property type="match status" value="1"/>
</dbReference>
<dbReference type="InterPro" id="IPR036582">
    <property type="entry name" value="Mao_N_sf"/>
</dbReference>
<dbReference type="Proteomes" id="UP001221519">
    <property type="component" value="Chromosome"/>
</dbReference>
<evidence type="ECO:0000313" key="4">
    <source>
        <dbReference type="EMBL" id="WDI04079.1"/>
    </source>
</evidence>
<feature type="signal peptide" evidence="1">
    <location>
        <begin position="1"/>
        <end position="26"/>
    </location>
</feature>
<dbReference type="SUPFAM" id="SSF55383">
    <property type="entry name" value="Copper amine oxidase, domain N"/>
    <property type="match status" value="1"/>
</dbReference>
<dbReference type="SUPFAM" id="SSF54427">
    <property type="entry name" value="NTF2-like"/>
    <property type="match status" value="1"/>
</dbReference>
<keyword evidence="6" id="KW-1185">Reference proteome</keyword>
<reference evidence="3 6" key="1">
    <citation type="submission" date="2023-02" db="EMBL/GenBank/DDBJ databases">
        <title>Pathogen: clinical or host-associated sample.</title>
        <authorList>
            <person name="Hergert J."/>
            <person name="Casey R."/>
            <person name="Wagner J."/>
            <person name="Young E.L."/>
            <person name="Oakeson K.F."/>
        </authorList>
    </citation>
    <scope>NUCLEOTIDE SEQUENCE</scope>
    <source>
        <strain evidence="4 6">2022CK-00829</strain>
        <strain evidence="3">2022CK-00830</strain>
    </source>
</reference>
<accession>A0AAX3N3S5</accession>
<feature type="chain" id="PRO_5043926264" evidence="1">
    <location>
        <begin position="27"/>
        <end position="410"/>
    </location>
</feature>
<evidence type="ECO:0000313" key="5">
    <source>
        <dbReference type="Proteomes" id="UP001220962"/>
    </source>
</evidence>
<dbReference type="AlphaFoldDB" id="A0AAX3N3S5"/>
<dbReference type="Proteomes" id="UP001220962">
    <property type="component" value="Chromosome"/>
</dbReference>
<gene>
    <name evidence="3" type="ORF">PUW23_09370</name>
    <name evidence="4" type="ORF">PUW25_09065</name>
</gene>
<evidence type="ECO:0000259" key="2">
    <source>
        <dbReference type="Pfam" id="PF07833"/>
    </source>
</evidence>
<evidence type="ECO:0000313" key="6">
    <source>
        <dbReference type="Proteomes" id="UP001221519"/>
    </source>
</evidence>
<dbReference type="InterPro" id="IPR032710">
    <property type="entry name" value="NTF2-like_dom_sf"/>
</dbReference>
<keyword evidence="1" id="KW-0732">Signal</keyword>
<dbReference type="InterPro" id="IPR012854">
    <property type="entry name" value="Cu_amine_oxidase-like_N"/>
</dbReference>
<organism evidence="3 5">
    <name type="scientific">Paenibacillus urinalis</name>
    <dbReference type="NCBI Taxonomy" id="521520"/>
    <lineage>
        <taxon>Bacteria</taxon>
        <taxon>Bacillati</taxon>
        <taxon>Bacillota</taxon>
        <taxon>Bacilli</taxon>
        <taxon>Bacillales</taxon>
        <taxon>Paenibacillaceae</taxon>
        <taxon>Paenibacillus</taxon>
    </lineage>
</organism>
<dbReference type="EMBL" id="CP118108">
    <property type="protein sequence ID" value="WDI04079.1"/>
    <property type="molecule type" value="Genomic_DNA"/>
</dbReference>
<sequence length="410" mass="46038">MFKKKLGLLTLAFLMVFSMMGGVVSAAATTPKIKVYLDDELMTFPVTPAIKKGVTFVPFRALFEAFDYSVKWNNAEKRINADNGEVKLQLYAGKTTAHIDGQRTSLPAAPYIEKGTTLIPLRFVAEATGYNVSWDQNSKTIHISTSAGEEETQQKVDAFLTDFGNAENERNLNKIKSMLDSESYSYDYFVEYYTELFKSQGTTTYSNLEIVGAEDGEIIASVTRTEIWTGGPFFFDLTQDELWLFLTESSDGSLKLNDEIPGYNYYHALDLIGQTPAVPAEDQTSIEETLQAQYDGYNNKDADLVLSTHDQSTWIYRSLQQLFDTGYLNEVDYDLSASSINVVQYDGNTAIVHAEESDIEGDLTGMYYMVKSEDGSWLIADAFSLYPEEDYSVMSLMDSPQAHKSDKNHR</sequence>
<feature type="domain" description="Copper amine oxidase-like N-terminal" evidence="2">
    <location>
        <begin position="37"/>
        <end position="143"/>
    </location>
</feature>
<evidence type="ECO:0000256" key="1">
    <source>
        <dbReference type="SAM" id="SignalP"/>
    </source>
</evidence>
<name>A0AAX3N3S5_9BACL</name>